<dbReference type="OMA" id="MRVQLIC"/>
<accession>B4KNR1</accession>
<dbReference type="EMBL" id="CH933808">
    <property type="protein sequence ID" value="EDW10046.1"/>
    <property type="molecule type" value="Genomic_DNA"/>
</dbReference>
<keyword evidence="6" id="KW-0325">Glycoprotein</keyword>
<name>B4KNR1_DROMO</name>
<dbReference type="InterPro" id="IPR001254">
    <property type="entry name" value="Trypsin_dom"/>
</dbReference>
<dbReference type="PROSITE" id="PS50240">
    <property type="entry name" value="TRYPSIN_DOM"/>
    <property type="match status" value="1"/>
</dbReference>
<gene>
    <name evidence="9" type="primary">Dmoj\GI18734</name>
    <name evidence="9" type="ORF">Dmoj_GI18734</name>
</gene>
<evidence type="ECO:0000259" key="8">
    <source>
        <dbReference type="PROSITE" id="PS50240"/>
    </source>
</evidence>
<dbReference type="FunCoup" id="B4KNR1">
    <property type="interactions" value="34"/>
</dbReference>
<keyword evidence="2" id="KW-0732">Signal</keyword>
<dbReference type="Gene3D" id="2.40.10.10">
    <property type="entry name" value="Trypsin-like serine proteases"/>
    <property type="match status" value="1"/>
</dbReference>
<dbReference type="PROSITE" id="PS00134">
    <property type="entry name" value="TRYPSIN_HIS"/>
    <property type="match status" value="1"/>
</dbReference>
<dbReference type="Proteomes" id="UP000009192">
    <property type="component" value="Unassembled WGS sequence"/>
</dbReference>
<evidence type="ECO:0000256" key="7">
    <source>
        <dbReference type="ARBA" id="ARBA00024195"/>
    </source>
</evidence>
<dbReference type="InterPro" id="IPR009003">
    <property type="entry name" value="Peptidase_S1_PA"/>
</dbReference>
<feature type="domain" description="Peptidase S1" evidence="8">
    <location>
        <begin position="113"/>
        <end position="336"/>
    </location>
</feature>
<dbReference type="KEGG" id="dmo:Dmoj_GI18734"/>
<dbReference type="GO" id="GO:0004252">
    <property type="term" value="F:serine-type endopeptidase activity"/>
    <property type="evidence" value="ECO:0007669"/>
    <property type="project" value="InterPro"/>
</dbReference>
<dbReference type="HOGENOM" id="CLU_006842_0_0_1"/>
<evidence type="ECO:0000256" key="2">
    <source>
        <dbReference type="ARBA" id="ARBA00022729"/>
    </source>
</evidence>
<keyword evidence="3" id="KW-0106">Calcium</keyword>
<evidence type="ECO:0000256" key="3">
    <source>
        <dbReference type="ARBA" id="ARBA00022837"/>
    </source>
</evidence>
<evidence type="ECO:0000313" key="9">
    <source>
        <dbReference type="EMBL" id="EDW10046.1"/>
    </source>
</evidence>
<dbReference type="OrthoDB" id="10012881at2759"/>
<dbReference type="CDD" id="cd00190">
    <property type="entry name" value="Tryp_SPc"/>
    <property type="match status" value="1"/>
</dbReference>
<dbReference type="SUPFAM" id="SSF50494">
    <property type="entry name" value="Trypsin-like serine proteases"/>
    <property type="match status" value="1"/>
</dbReference>
<evidence type="ECO:0000313" key="10">
    <source>
        <dbReference type="Proteomes" id="UP000009192"/>
    </source>
</evidence>
<dbReference type="InterPro" id="IPR001314">
    <property type="entry name" value="Peptidase_S1A"/>
</dbReference>
<dbReference type="GO" id="GO:0006508">
    <property type="term" value="P:proteolysis"/>
    <property type="evidence" value="ECO:0007669"/>
    <property type="project" value="InterPro"/>
</dbReference>
<reference evidence="9 10" key="1">
    <citation type="journal article" date="2007" name="Nature">
        <title>Evolution of genes and genomes on the Drosophila phylogeny.</title>
        <authorList>
            <consortium name="Drosophila 12 Genomes Consortium"/>
            <person name="Clark A.G."/>
            <person name="Eisen M.B."/>
            <person name="Smith D.R."/>
            <person name="Bergman C.M."/>
            <person name="Oliver B."/>
            <person name="Markow T.A."/>
            <person name="Kaufman T.C."/>
            <person name="Kellis M."/>
            <person name="Gelbart W."/>
            <person name="Iyer V.N."/>
            <person name="Pollard D.A."/>
            <person name="Sackton T.B."/>
            <person name="Larracuente A.M."/>
            <person name="Singh N.D."/>
            <person name="Abad J.P."/>
            <person name="Abt D.N."/>
            <person name="Adryan B."/>
            <person name="Aguade M."/>
            <person name="Akashi H."/>
            <person name="Anderson W.W."/>
            <person name="Aquadro C.F."/>
            <person name="Ardell D.H."/>
            <person name="Arguello R."/>
            <person name="Artieri C.G."/>
            <person name="Barbash D.A."/>
            <person name="Barker D."/>
            <person name="Barsanti P."/>
            <person name="Batterham P."/>
            <person name="Batzoglou S."/>
            <person name="Begun D."/>
            <person name="Bhutkar A."/>
            <person name="Blanco E."/>
            <person name="Bosak S.A."/>
            <person name="Bradley R.K."/>
            <person name="Brand A.D."/>
            <person name="Brent M.R."/>
            <person name="Brooks A.N."/>
            <person name="Brown R.H."/>
            <person name="Butlin R.K."/>
            <person name="Caggese C."/>
            <person name="Calvi B.R."/>
            <person name="Bernardo de Carvalho A."/>
            <person name="Caspi A."/>
            <person name="Castrezana S."/>
            <person name="Celniker S.E."/>
            <person name="Chang J.L."/>
            <person name="Chapple C."/>
            <person name="Chatterji S."/>
            <person name="Chinwalla A."/>
            <person name="Civetta A."/>
            <person name="Clifton S.W."/>
            <person name="Comeron J.M."/>
            <person name="Costello J.C."/>
            <person name="Coyne J.A."/>
            <person name="Daub J."/>
            <person name="David R.G."/>
            <person name="Delcher A.L."/>
            <person name="Delehaunty K."/>
            <person name="Do C.B."/>
            <person name="Ebling H."/>
            <person name="Edwards K."/>
            <person name="Eickbush T."/>
            <person name="Evans J.D."/>
            <person name="Filipski A."/>
            <person name="Findeiss S."/>
            <person name="Freyhult E."/>
            <person name="Fulton L."/>
            <person name="Fulton R."/>
            <person name="Garcia A.C."/>
            <person name="Gardiner A."/>
            <person name="Garfield D.A."/>
            <person name="Garvin B.E."/>
            <person name="Gibson G."/>
            <person name="Gilbert D."/>
            <person name="Gnerre S."/>
            <person name="Godfrey J."/>
            <person name="Good R."/>
            <person name="Gotea V."/>
            <person name="Gravely B."/>
            <person name="Greenberg A.J."/>
            <person name="Griffiths-Jones S."/>
            <person name="Gross S."/>
            <person name="Guigo R."/>
            <person name="Gustafson E.A."/>
            <person name="Haerty W."/>
            <person name="Hahn M.W."/>
            <person name="Halligan D.L."/>
            <person name="Halpern A.L."/>
            <person name="Halter G.M."/>
            <person name="Han M.V."/>
            <person name="Heger A."/>
            <person name="Hillier L."/>
            <person name="Hinrichs A.S."/>
            <person name="Holmes I."/>
            <person name="Hoskins R.A."/>
            <person name="Hubisz M.J."/>
            <person name="Hultmark D."/>
            <person name="Huntley M.A."/>
            <person name="Jaffe D.B."/>
            <person name="Jagadeeshan S."/>
            <person name="Jeck W.R."/>
            <person name="Johnson J."/>
            <person name="Jones C.D."/>
            <person name="Jordan W.C."/>
            <person name="Karpen G.H."/>
            <person name="Kataoka E."/>
            <person name="Keightley P.D."/>
            <person name="Kheradpour P."/>
            <person name="Kirkness E.F."/>
            <person name="Koerich L.B."/>
            <person name="Kristiansen K."/>
            <person name="Kudrna D."/>
            <person name="Kulathinal R.J."/>
            <person name="Kumar S."/>
            <person name="Kwok R."/>
            <person name="Lander E."/>
            <person name="Langley C.H."/>
            <person name="Lapoint R."/>
            <person name="Lazzaro B.P."/>
            <person name="Lee S.J."/>
            <person name="Levesque L."/>
            <person name="Li R."/>
            <person name="Lin C.F."/>
            <person name="Lin M.F."/>
            <person name="Lindblad-Toh K."/>
            <person name="Llopart A."/>
            <person name="Long M."/>
            <person name="Low L."/>
            <person name="Lozovsky E."/>
            <person name="Lu J."/>
            <person name="Luo M."/>
            <person name="Machado C.A."/>
            <person name="Makalowski W."/>
            <person name="Marzo M."/>
            <person name="Matsuda M."/>
            <person name="Matzkin L."/>
            <person name="McAllister B."/>
            <person name="McBride C.S."/>
            <person name="McKernan B."/>
            <person name="McKernan K."/>
            <person name="Mendez-Lago M."/>
            <person name="Minx P."/>
            <person name="Mollenhauer M.U."/>
            <person name="Montooth K."/>
            <person name="Mount S.M."/>
            <person name="Mu X."/>
            <person name="Myers E."/>
            <person name="Negre B."/>
            <person name="Newfeld S."/>
            <person name="Nielsen R."/>
            <person name="Noor M.A."/>
            <person name="O'Grady P."/>
            <person name="Pachter L."/>
            <person name="Papaceit M."/>
            <person name="Parisi M.J."/>
            <person name="Parisi M."/>
            <person name="Parts L."/>
            <person name="Pedersen J.S."/>
            <person name="Pesole G."/>
            <person name="Phillippy A.M."/>
            <person name="Ponting C.P."/>
            <person name="Pop M."/>
            <person name="Porcelli D."/>
            <person name="Powell J.R."/>
            <person name="Prohaska S."/>
            <person name="Pruitt K."/>
            <person name="Puig M."/>
            <person name="Quesneville H."/>
            <person name="Ram K.R."/>
            <person name="Rand D."/>
            <person name="Rasmussen M.D."/>
            <person name="Reed L.K."/>
            <person name="Reenan R."/>
            <person name="Reily A."/>
            <person name="Remington K.A."/>
            <person name="Rieger T.T."/>
            <person name="Ritchie M.G."/>
            <person name="Robin C."/>
            <person name="Rogers Y.H."/>
            <person name="Rohde C."/>
            <person name="Rozas J."/>
            <person name="Rubenfield M.J."/>
            <person name="Ruiz A."/>
            <person name="Russo S."/>
            <person name="Salzberg S.L."/>
            <person name="Sanchez-Gracia A."/>
            <person name="Saranga D.J."/>
            <person name="Sato H."/>
            <person name="Schaeffer S.W."/>
            <person name="Schatz M.C."/>
            <person name="Schlenke T."/>
            <person name="Schwartz R."/>
            <person name="Segarra C."/>
            <person name="Singh R.S."/>
            <person name="Sirot L."/>
            <person name="Sirota M."/>
            <person name="Sisneros N.B."/>
            <person name="Smith C.D."/>
            <person name="Smith T.F."/>
            <person name="Spieth J."/>
            <person name="Stage D.E."/>
            <person name="Stark A."/>
            <person name="Stephan W."/>
            <person name="Strausberg R.L."/>
            <person name="Strempel S."/>
            <person name="Sturgill D."/>
            <person name="Sutton G."/>
            <person name="Sutton G.G."/>
            <person name="Tao W."/>
            <person name="Teichmann S."/>
            <person name="Tobari Y.N."/>
            <person name="Tomimura Y."/>
            <person name="Tsolas J.M."/>
            <person name="Valente V.L."/>
            <person name="Venter E."/>
            <person name="Venter J.C."/>
            <person name="Vicario S."/>
            <person name="Vieira F.G."/>
            <person name="Vilella A.J."/>
            <person name="Villasante A."/>
            <person name="Walenz B."/>
            <person name="Wang J."/>
            <person name="Wasserman M."/>
            <person name="Watts T."/>
            <person name="Wilson D."/>
            <person name="Wilson R.K."/>
            <person name="Wing R.A."/>
            <person name="Wolfner M.F."/>
            <person name="Wong A."/>
            <person name="Wong G.K."/>
            <person name="Wu C.I."/>
            <person name="Wu G."/>
            <person name="Yamamoto D."/>
            <person name="Yang H.P."/>
            <person name="Yang S.P."/>
            <person name="Yorke J.A."/>
            <person name="Yoshida K."/>
            <person name="Zdobnov E."/>
            <person name="Zhang P."/>
            <person name="Zhang Y."/>
            <person name="Zimin A.V."/>
            <person name="Baldwin J."/>
            <person name="Abdouelleil A."/>
            <person name="Abdulkadir J."/>
            <person name="Abebe A."/>
            <person name="Abera B."/>
            <person name="Abreu J."/>
            <person name="Acer S.C."/>
            <person name="Aftuck L."/>
            <person name="Alexander A."/>
            <person name="An P."/>
            <person name="Anderson E."/>
            <person name="Anderson S."/>
            <person name="Arachi H."/>
            <person name="Azer M."/>
            <person name="Bachantsang P."/>
            <person name="Barry A."/>
            <person name="Bayul T."/>
            <person name="Berlin A."/>
            <person name="Bessette D."/>
            <person name="Bloom T."/>
            <person name="Blye J."/>
            <person name="Boguslavskiy L."/>
            <person name="Bonnet C."/>
            <person name="Boukhgalter B."/>
            <person name="Bourzgui I."/>
            <person name="Brown A."/>
            <person name="Cahill P."/>
            <person name="Channer S."/>
            <person name="Cheshatsang Y."/>
            <person name="Chuda L."/>
            <person name="Citroen M."/>
            <person name="Collymore A."/>
            <person name="Cooke P."/>
            <person name="Costello M."/>
            <person name="D'Aco K."/>
            <person name="Daza R."/>
            <person name="De Haan G."/>
            <person name="DeGray S."/>
            <person name="DeMaso C."/>
            <person name="Dhargay N."/>
            <person name="Dooley K."/>
            <person name="Dooley E."/>
            <person name="Doricent M."/>
            <person name="Dorje P."/>
            <person name="Dorjee K."/>
            <person name="Dupes A."/>
            <person name="Elong R."/>
            <person name="Falk J."/>
            <person name="Farina A."/>
            <person name="Faro S."/>
            <person name="Ferguson D."/>
            <person name="Fisher S."/>
            <person name="Foley C.D."/>
            <person name="Franke A."/>
            <person name="Friedrich D."/>
            <person name="Gadbois L."/>
            <person name="Gearin G."/>
            <person name="Gearin C.R."/>
            <person name="Giannoukos G."/>
            <person name="Goode T."/>
            <person name="Graham J."/>
            <person name="Grandbois E."/>
            <person name="Grewal S."/>
            <person name="Gyaltsen K."/>
            <person name="Hafez N."/>
            <person name="Hagos B."/>
            <person name="Hall J."/>
            <person name="Henson C."/>
            <person name="Hollinger A."/>
            <person name="Honan T."/>
            <person name="Huard M.D."/>
            <person name="Hughes L."/>
            <person name="Hurhula B."/>
            <person name="Husby M.E."/>
            <person name="Kamat A."/>
            <person name="Kanga B."/>
            <person name="Kashin S."/>
            <person name="Khazanovich D."/>
            <person name="Kisner P."/>
            <person name="Lance K."/>
            <person name="Lara M."/>
            <person name="Lee W."/>
            <person name="Lennon N."/>
            <person name="Letendre F."/>
            <person name="LeVine R."/>
            <person name="Lipovsky A."/>
            <person name="Liu X."/>
            <person name="Liu J."/>
            <person name="Liu S."/>
            <person name="Lokyitsang T."/>
            <person name="Lokyitsang Y."/>
            <person name="Lubonja R."/>
            <person name="Lui A."/>
            <person name="MacDonald P."/>
            <person name="Magnisalis V."/>
            <person name="Maru K."/>
            <person name="Matthews C."/>
            <person name="McCusker W."/>
            <person name="McDonough S."/>
            <person name="Mehta T."/>
            <person name="Meldrim J."/>
            <person name="Meneus L."/>
            <person name="Mihai O."/>
            <person name="Mihalev A."/>
            <person name="Mihova T."/>
            <person name="Mittelman R."/>
            <person name="Mlenga V."/>
            <person name="Montmayeur A."/>
            <person name="Mulrain L."/>
            <person name="Navidi A."/>
            <person name="Naylor J."/>
            <person name="Negash T."/>
            <person name="Nguyen T."/>
            <person name="Nguyen N."/>
            <person name="Nicol R."/>
            <person name="Norbu C."/>
            <person name="Norbu N."/>
            <person name="Novod N."/>
            <person name="O'Neill B."/>
            <person name="Osman S."/>
            <person name="Markiewicz E."/>
            <person name="Oyono O.L."/>
            <person name="Patti C."/>
            <person name="Phunkhang P."/>
            <person name="Pierre F."/>
            <person name="Priest M."/>
            <person name="Raghuraman S."/>
            <person name="Rege F."/>
            <person name="Reyes R."/>
            <person name="Rise C."/>
            <person name="Rogov P."/>
            <person name="Ross K."/>
            <person name="Ryan E."/>
            <person name="Settipalli S."/>
            <person name="Shea T."/>
            <person name="Sherpa N."/>
            <person name="Shi L."/>
            <person name="Shih D."/>
            <person name="Sparrow T."/>
            <person name="Spaulding J."/>
            <person name="Stalker J."/>
            <person name="Stange-Thomann N."/>
            <person name="Stavropoulos S."/>
            <person name="Stone C."/>
            <person name="Strader C."/>
            <person name="Tesfaye S."/>
            <person name="Thomson T."/>
            <person name="Thoulutsang Y."/>
            <person name="Thoulutsang D."/>
            <person name="Topham K."/>
            <person name="Topping I."/>
            <person name="Tsamla T."/>
            <person name="Vassiliev H."/>
            <person name="Vo A."/>
            <person name="Wangchuk T."/>
            <person name="Wangdi T."/>
            <person name="Weiand M."/>
            <person name="Wilkinson J."/>
            <person name="Wilson A."/>
            <person name="Yadav S."/>
            <person name="Young G."/>
            <person name="Yu Q."/>
            <person name="Zembek L."/>
            <person name="Zhong D."/>
            <person name="Zimmer A."/>
            <person name="Zwirko Z."/>
            <person name="Jaffe D.B."/>
            <person name="Alvarez P."/>
            <person name="Brockman W."/>
            <person name="Butler J."/>
            <person name="Chin C."/>
            <person name="Gnerre S."/>
            <person name="Grabherr M."/>
            <person name="Kleber M."/>
            <person name="Mauceli E."/>
            <person name="MacCallum I."/>
        </authorList>
    </citation>
    <scope>NUCLEOTIDE SEQUENCE [LARGE SCALE GENOMIC DNA]</scope>
    <source>
        <strain evidence="10">Tucson 15081-1352.22</strain>
    </source>
</reference>
<dbReference type="InParanoid" id="B4KNR1"/>
<organism evidence="9 10">
    <name type="scientific">Drosophila mojavensis</name>
    <name type="common">Fruit fly</name>
    <dbReference type="NCBI Taxonomy" id="7230"/>
    <lineage>
        <taxon>Eukaryota</taxon>
        <taxon>Metazoa</taxon>
        <taxon>Ecdysozoa</taxon>
        <taxon>Arthropoda</taxon>
        <taxon>Hexapoda</taxon>
        <taxon>Insecta</taxon>
        <taxon>Pterygota</taxon>
        <taxon>Neoptera</taxon>
        <taxon>Endopterygota</taxon>
        <taxon>Diptera</taxon>
        <taxon>Brachycera</taxon>
        <taxon>Muscomorpha</taxon>
        <taxon>Ephydroidea</taxon>
        <taxon>Drosophilidae</taxon>
        <taxon>Drosophila</taxon>
    </lineage>
</organism>
<keyword evidence="5" id="KW-1015">Disulfide bond</keyword>
<dbReference type="PRINTS" id="PR00722">
    <property type="entry name" value="CHYMOTRYPSIN"/>
</dbReference>
<dbReference type="PANTHER" id="PTHR24256">
    <property type="entry name" value="TRYPTASE-RELATED"/>
    <property type="match status" value="1"/>
</dbReference>
<dbReference type="SMART" id="SM00020">
    <property type="entry name" value="Tryp_SPc"/>
    <property type="match status" value="1"/>
</dbReference>
<evidence type="ECO:0000256" key="4">
    <source>
        <dbReference type="ARBA" id="ARBA00023145"/>
    </source>
</evidence>
<dbReference type="GO" id="GO:0046872">
    <property type="term" value="F:metal ion binding"/>
    <property type="evidence" value="ECO:0007669"/>
    <property type="project" value="UniProtKB-KW"/>
</dbReference>
<dbReference type="Pfam" id="PF00089">
    <property type="entry name" value="Trypsin"/>
    <property type="match status" value="1"/>
</dbReference>
<keyword evidence="1" id="KW-0479">Metal-binding</keyword>
<keyword evidence="10" id="KW-1185">Reference proteome</keyword>
<dbReference type="InterPro" id="IPR051487">
    <property type="entry name" value="Ser/Thr_Proteases_Immune/Dev"/>
</dbReference>
<evidence type="ECO:0000256" key="1">
    <source>
        <dbReference type="ARBA" id="ARBA00022723"/>
    </source>
</evidence>
<keyword evidence="9" id="KW-0378">Hydrolase</keyword>
<evidence type="ECO:0000256" key="5">
    <source>
        <dbReference type="ARBA" id="ARBA00023157"/>
    </source>
</evidence>
<comment type="similarity">
    <text evidence="7">Belongs to the peptidase S1 family. CLIP subfamily.</text>
</comment>
<proteinExistence type="inferred from homology"/>
<dbReference type="eggNOG" id="KOG3627">
    <property type="taxonomic scope" value="Eukaryota"/>
</dbReference>
<dbReference type="InterPro" id="IPR018114">
    <property type="entry name" value="TRYPSIN_HIS"/>
</dbReference>
<evidence type="ECO:0000256" key="6">
    <source>
        <dbReference type="ARBA" id="ARBA00023180"/>
    </source>
</evidence>
<dbReference type="FunFam" id="2.40.10.10:FF:000028">
    <property type="entry name" value="Serine protease easter"/>
    <property type="match status" value="1"/>
</dbReference>
<protein>
    <recommendedName>
        <fullName evidence="8">Peptidase S1 domain-containing protein</fullName>
    </recommendedName>
</protein>
<dbReference type="InterPro" id="IPR043504">
    <property type="entry name" value="Peptidase_S1_PA_chymotrypsin"/>
</dbReference>
<dbReference type="MEROPS" id="S01.B37"/>
<keyword evidence="4" id="KW-0865">Zymogen</keyword>
<dbReference type="AlphaFoldDB" id="B4KNR1"/>
<dbReference type="PhylomeDB" id="B4KNR1"/>
<sequence length="349" mass="38356">MYTLLACGRASSAAATSAWSCSNYFVVNEMRVQLICFAVLEILCIGCATEAAVQPAAAASVHVLVDRGEDFVQWLAKILLPTAAQREAVTARSTQVEPLERECTACRCGLIYTLDSQHASRAPSRHHYPWLAMVLLAGDFHCAGSLISDLYVLTAGHCVEGVPTELIQVHLLEPNRSASDAQVLERQATHVTVHELYKPYSFDHDIALIRLDRPVSFEQRLRPVCLPSASASYEGEWAKLTSWSGPRQSAAFGMQSLKEVDVLILSQSECRRTSSTNNLLCANCLEDACSVDSDGSLHVLFDELLGQHQLVGLVSKAPDRYTPVNQYLRWIKANTANACYCMDLAGEDY</sequence>